<accession>A0A151ZHN1</accession>
<gene>
    <name evidence="2" type="ORF">DLAC_06095</name>
</gene>
<evidence type="ECO:0000313" key="3">
    <source>
        <dbReference type="Proteomes" id="UP000076078"/>
    </source>
</evidence>
<organism evidence="2 3">
    <name type="scientific">Tieghemostelium lacteum</name>
    <name type="common">Slime mold</name>
    <name type="synonym">Dictyostelium lacteum</name>
    <dbReference type="NCBI Taxonomy" id="361077"/>
    <lineage>
        <taxon>Eukaryota</taxon>
        <taxon>Amoebozoa</taxon>
        <taxon>Evosea</taxon>
        <taxon>Eumycetozoa</taxon>
        <taxon>Dictyostelia</taxon>
        <taxon>Dictyosteliales</taxon>
        <taxon>Raperosteliaceae</taxon>
        <taxon>Tieghemostelium</taxon>
    </lineage>
</organism>
<feature type="compositionally biased region" description="Low complexity" evidence="1">
    <location>
        <begin position="190"/>
        <end position="201"/>
    </location>
</feature>
<dbReference type="EMBL" id="LODT01000028">
    <property type="protein sequence ID" value="KYQ93409.1"/>
    <property type="molecule type" value="Genomic_DNA"/>
</dbReference>
<sequence length="265" mass="28728">MVTYNYYDTDNCTGDINGSDSMVLHQCYYGTRYSIIDYFQIPDNSYVEALYDIPCVDSDEDVSHHQPPPSPHWYKNLIQVTLLSLNQCRVLADNNTSVMTCQNTTTTTLYYDPNKQPSRSGTMGSTGTSDSGTASAGIASTTGTSASATSSQYTSGSLSFYPSASSTTTTLTTSTQLDTTGRDDILYQQIQKQQQQQTPSGTSGGFSGSGILPAPSTMGLSTGSDSFSSSQDNGLCPGYLYQKSENTIPQTQCTQYQSKYFYCIQ</sequence>
<comment type="caution">
    <text evidence="2">The sequence shown here is derived from an EMBL/GenBank/DDBJ whole genome shotgun (WGS) entry which is preliminary data.</text>
</comment>
<keyword evidence="3" id="KW-1185">Reference proteome</keyword>
<feature type="region of interest" description="Disordered" evidence="1">
    <location>
        <begin position="109"/>
        <end position="150"/>
    </location>
</feature>
<proteinExistence type="predicted"/>
<name>A0A151ZHN1_TIELA</name>
<feature type="compositionally biased region" description="Low complexity" evidence="1">
    <location>
        <begin position="118"/>
        <end position="150"/>
    </location>
</feature>
<evidence type="ECO:0000256" key="1">
    <source>
        <dbReference type="SAM" id="MobiDB-lite"/>
    </source>
</evidence>
<dbReference type="Proteomes" id="UP000076078">
    <property type="component" value="Unassembled WGS sequence"/>
</dbReference>
<feature type="region of interest" description="Disordered" evidence="1">
    <location>
        <begin position="190"/>
        <end position="229"/>
    </location>
</feature>
<reference evidence="2 3" key="1">
    <citation type="submission" date="2015-12" db="EMBL/GenBank/DDBJ databases">
        <title>Dictyostelia acquired genes for synthesis and detection of signals that induce cell-type specialization by lateral gene transfer from prokaryotes.</title>
        <authorList>
            <person name="Gloeckner G."/>
            <person name="Schaap P."/>
        </authorList>
    </citation>
    <scope>NUCLEOTIDE SEQUENCE [LARGE SCALE GENOMIC DNA]</scope>
    <source>
        <strain evidence="2 3">TK</strain>
    </source>
</reference>
<dbReference type="InParanoid" id="A0A151ZHN1"/>
<evidence type="ECO:0000313" key="2">
    <source>
        <dbReference type="EMBL" id="KYQ93409.1"/>
    </source>
</evidence>
<keyword evidence="2" id="KW-0378">Hydrolase</keyword>
<protein>
    <submittedName>
        <fullName evidence="2">Putative glycoside hydrolase</fullName>
    </submittedName>
</protein>
<dbReference type="AlphaFoldDB" id="A0A151ZHN1"/>
<dbReference type="GO" id="GO:0016787">
    <property type="term" value="F:hydrolase activity"/>
    <property type="evidence" value="ECO:0007669"/>
    <property type="project" value="UniProtKB-KW"/>
</dbReference>